<keyword evidence="2" id="KW-1185">Reference proteome</keyword>
<proteinExistence type="predicted"/>
<organism evidence="1 2">
    <name type="scientific">Streptomyces ortus</name>
    <dbReference type="NCBI Taxonomy" id="2867268"/>
    <lineage>
        <taxon>Bacteria</taxon>
        <taxon>Bacillati</taxon>
        <taxon>Actinomycetota</taxon>
        <taxon>Actinomycetes</taxon>
        <taxon>Kitasatosporales</taxon>
        <taxon>Streptomycetaceae</taxon>
        <taxon>Streptomyces</taxon>
    </lineage>
</organism>
<accession>A0ABT3V4Z8</accession>
<reference evidence="1" key="1">
    <citation type="journal article" date="2022" name="bioRxiv">
        <title>Discovery and biosynthetic assessment of Streptomyces ortus sp nov. isolated from a deep-sea sponge.</title>
        <authorList>
            <person name="Williams S.E."/>
        </authorList>
    </citation>
    <scope>NUCLEOTIDE SEQUENCE</scope>
    <source>
        <strain evidence="1">A15ISP2-DRY2</strain>
    </source>
</reference>
<name>A0ABT3V4Z8_9ACTN</name>
<dbReference type="Proteomes" id="UP001165590">
    <property type="component" value="Unassembled WGS sequence"/>
</dbReference>
<dbReference type="EMBL" id="JAIFZO010000002">
    <property type="protein sequence ID" value="MCX4234701.1"/>
    <property type="molecule type" value="Genomic_DNA"/>
</dbReference>
<sequence>MTQAADDDFWERVRERVRTELAAPRILLLEETHFRNATRWHRLTENNLDIIRIIRAALGPRALLALWAGPHP</sequence>
<dbReference type="RefSeq" id="WP_267027475.1">
    <property type="nucleotide sequence ID" value="NZ_JAIFZO010000002.1"/>
</dbReference>
<protein>
    <submittedName>
        <fullName evidence="1">Uncharacterized protein</fullName>
    </submittedName>
</protein>
<evidence type="ECO:0000313" key="2">
    <source>
        <dbReference type="Proteomes" id="UP001165590"/>
    </source>
</evidence>
<gene>
    <name evidence="1" type="ORF">K3769_18300</name>
</gene>
<comment type="caution">
    <text evidence="1">The sequence shown here is derived from an EMBL/GenBank/DDBJ whole genome shotgun (WGS) entry which is preliminary data.</text>
</comment>
<evidence type="ECO:0000313" key="1">
    <source>
        <dbReference type="EMBL" id="MCX4234701.1"/>
    </source>
</evidence>